<dbReference type="Proteomes" id="UP000238338">
    <property type="component" value="Unassembled WGS sequence"/>
</dbReference>
<gene>
    <name evidence="3" type="ORF">LX70_01858</name>
</gene>
<dbReference type="SUPFAM" id="SSF52402">
    <property type="entry name" value="Adenine nucleotide alpha hydrolases-like"/>
    <property type="match status" value="1"/>
</dbReference>
<dbReference type="EMBL" id="PVEP01000003">
    <property type="protein sequence ID" value="PQV57003.1"/>
    <property type="molecule type" value="Genomic_DNA"/>
</dbReference>
<evidence type="ECO:0000256" key="1">
    <source>
        <dbReference type="ARBA" id="ARBA00008791"/>
    </source>
</evidence>
<reference evidence="3 4" key="1">
    <citation type="submission" date="2018-02" db="EMBL/GenBank/DDBJ databases">
        <title>Genomic Encyclopedia of Archaeal and Bacterial Type Strains, Phase II (KMG-II): from individual species to whole genera.</title>
        <authorList>
            <person name="Goeker M."/>
        </authorList>
    </citation>
    <scope>NUCLEOTIDE SEQUENCE [LARGE SCALE GENOMIC DNA]</scope>
    <source>
        <strain evidence="3 4">DSM 18921</strain>
    </source>
</reference>
<comment type="caution">
    <text evidence="3">The sequence shown here is derived from an EMBL/GenBank/DDBJ whole genome shotgun (WGS) entry which is preliminary data.</text>
</comment>
<dbReference type="PANTHER" id="PTHR46268">
    <property type="entry name" value="STRESS RESPONSE PROTEIN NHAX"/>
    <property type="match status" value="1"/>
</dbReference>
<dbReference type="InterPro" id="IPR006016">
    <property type="entry name" value="UspA"/>
</dbReference>
<sequence>MYKTILLTVDLGDAASWQKALPTAMEIARDSAAALHVLSVVPDYGAALVAADFPPDFQKNALKAAKEKLDALLDGAGAREAISHVAVGRVHDVVLDHITSTGADLVVMASHAPDRVREFLVGSRADRVVRRSPVSVLVVR</sequence>
<evidence type="ECO:0000259" key="2">
    <source>
        <dbReference type="Pfam" id="PF00582"/>
    </source>
</evidence>
<dbReference type="Gene3D" id="3.40.50.620">
    <property type="entry name" value="HUPs"/>
    <property type="match status" value="1"/>
</dbReference>
<name>A0A2S8S8A2_9RHOB</name>
<dbReference type="InterPro" id="IPR014729">
    <property type="entry name" value="Rossmann-like_a/b/a_fold"/>
</dbReference>
<keyword evidence="4" id="KW-1185">Reference proteome</keyword>
<evidence type="ECO:0000313" key="4">
    <source>
        <dbReference type="Proteomes" id="UP000238338"/>
    </source>
</evidence>
<dbReference type="Pfam" id="PF00582">
    <property type="entry name" value="Usp"/>
    <property type="match status" value="1"/>
</dbReference>
<dbReference type="OrthoDB" id="9792500at2"/>
<dbReference type="InterPro" id="IPR006015">
    <property type="entry name" value="Universal_stress_UspA"/>
</dbReference>
<evidence type="ECO:0000313" key="3">
    <source>
        <dbReference type="EMBL" id="PQV57003.1"/>
    </source>
</evidence>
<organism evidence="3 4">
    <name type="scientific">Albidovulum denitrificans</name>
    <dbReference type="NCBI Taxonomy" id="404881"/>
    <lineage>
        <taxon>Bacteria</taxon>
        <taxon>Pseudomonadati</taxon>
        <taxon>Pseudomonadota</taxon>
        <taxon>Alphaproteobacteria</taxon>
        <taxon>Rhodobacterales</taxon>
        <taxon>Paracoccaceae</taxon>
        <taxon>Albidovulum</taxon>
    </lineage>
</organism>
<dbReference type="PANTHER" id="PTHR46268:SF6">
    <property type="entry name" value="UNIVERSAL STRESS PROTEIN UP12"/>
    <property type="match status" value="1"/>
</dbReference>
<protein>
    <submittedName>
        <fullName evidence="3">Nucleotide-binding universal stress UspA family protein</fullName>
    </submittedName>
</protein>
<dbReference type="CDD" id="cd00293">
    <property type="entry name" value="USP-like"/>
    <property type="match status" value="1"/>
</dbReference>
<feature type="domain" description="UspA" evidence="2">
    <location>
        <begin position="1"/>
        <end position="140"/>
    </location>
</feature>
<dbReference type="PRINTS" id="PR01438">
    <property type="entry name" value="UNVRSLSTRESS"/>
</dbReference>
<proteinExistence type="inferred from homology"/>
<comment type="similarity">
    <text evidence="1">Belongs to the universal stress protein A family.</text>
</comment>
<dbReference type="RefSeq" id="WP_105514372.1">
    <property type="nucleotide sequence ID" value="NZ_PVEP01000003.1"/>
</dbReference>
<accession>A0A2S8S8A2</accession>
<dbReference type="AlphaFoldDB" id="A0A2S8S8A2"/>